<keyword evidence="6" id="KW-1185">Reference proteome</keyword>
<dbReference type="Proteomes" id="UP000054097">
    <property type="component" value="Unassembled WGS sequence"/>
</dbReference>
<accession>A0A0C3AWR3</accession>
<organism evidence="5 6">
    <name type="scientific">Serendipita vermifera MAFF 305830</name>
    <dbReference type="NCBI Taxonomy" id="933852"/>
    <lineage>
        <taxon>Eukaryota</taxon>
        <taxon>Fungi</taxon>
        <taxon>Dikarya</taxon>
        <taxon>Basidiomycota</taxon>
        <taxon>Agaricomycotina</taxon>
        <taxon>Agaricomycetes</taxon>
        <taxon>Sebacinales</taxon>
        <taxon>Serendipitaceae</taxon>
        <taxon>Serendipita</taxon>
    </lineage>
</organism>
<dbReference type="PANTHER" id="PTHR41237">
    <property type="entry name" value="37S RIBOSOMAL PROTEIN MRP21, MITOCHONDRIAL"/>
    <property type="match status" value="1"/>
</dbReference>
<evidence type="ECO:0000256" key="2">
    <source>
        <dbReference type="ARBA" id="ARBA00022980"/>
    </source>
</evidence>
<dbReference type="PANTHER" id="PTHR41237:SF1">
    <property type="entry name" value="SMALL RIBOSOMAL SUBUNIT PROTEIN BS21M"/>
    <property type="match status" value="1"/>
</dbReference>
<comment type="similarity">
    <text evidence="1">Belongs to the bacterial ribosomal protein bS21 family.</text>
</comment>
<dbReference type="GO" id="GO:0005763">
    <property type="term" value="C:mitochondrial small ribosomal subunit"/>
    <property type="evidence" value="ECO:0007669"/>
    <property type="project" value="TreeGrafter"/>
</dbReference>
<reference evidence="5 6" key="1">
    <citation type="submission" date="2014-04" db="EMBL/GenBank/DDBJ databases">
        <authorList>
            <consortium name="DOE Joint Genome Institute"/>
            <person name="Kuo A."/>
            <person name="Zuccaro A."/>
            <person name="Kohler A."/>
            <person name="Nagy L.G."/>
            <person name="Floudas D."/>
            <person name="Copeland A."/>
            <person name="Barry K.W."/>
            <person name="Cichocki N."/>
            <person name="Veneault-Fourrey C."/>
            <person name="LaButti K."/>
            <person name="Lindquist E.A."/>
            <person name="Lipzen A."/>
            <person name="Lundell T."/>
            <person name="Morin E."/>
            <person name="Murat C."/>
            <person name="Sun H."/>
            <person name="Tunlid A."/>
            <person name="Henrissat B."/>
            <person name="Grigoriev I.V."/>
            <person name="Hibbett D.S."/>
            <person name="Martin F."/>
            <person name="Nordberg H.P."/>
            <person name="Cantor M.N."/>
            <person name="Hua S.X."/>
        </authorList>
    </citation>
    <scope>NUCLEOTIDE SEQUENCE [LARGE SCALE GENOMIC DNA]</scope>
    <source>
        <strain evidence="5 6">MAFF 305830</strain>
    </source>
</reference>
<evidence type="ECO:0008006" key="7">
    <source>
        <dbReference type="Google" id="ProtNLM"/>
    </source>
</evidence>
<evidence type="ECO:0000313" key="6">
    <source>
        <dbReference type="Proteomes" id="UP000054097"/>
    </source>
</evidence>
<evidence type="ECO:0000256" key="1">
    <source>
        <dbReference type="ARBA" id="ARBA00006640"/>
    </source>
</evidence>
<keyword evidence="3" id="KW-0687">Ribonucleoprotein</keyword>
<dbReference type="GO" id="GO:0003735">
    <property type="term" value="F:structural constituent of ribosome"/>
    <property type="evidence" value="ECO:0007669"/>
    <property type="project" value="InterPro"/>
</dbReference>
<dbReference type="Pfam" id="PF01165">
    <property type="entry name" value="Ribosomal_S21"/>
    <property type="match status" value="1"/>
</dbReference>
<dbReference type="InterPro" id="IPR052837">
    <property type="entry name" value="Mitoribosomal_bS21"/>
</dbReference>
<dbReference type="HOGENOM" id="CLU_1563826_0_0_1"/>
<dbReference type="GO" id="GO:0070124">
    <property type="term" value="P:mitochondrial translational initiation"/>
    <property type="evidence" value="ECO:0007669"/>
    <property type="project" value="TreeGrafter"/>
</dbReference>
<keyword evidence="2" id="KW-0689">Ribosomal protein</keyword>
<protein>
    <recommendedName>
        <fullName evidence="7">Ribosomal protein S21</fullName>
    </recommendedName>
</protein>
<reference evidence="6" key="2">
    <citation type="submission" date="2015-01" db="EMBL/GenBank/DDBJ databases">
        <title>Evolutionary Origins and Diversification of the Mycorrhizal Mutualists.</title>
        <authorList>
            <consortium name="DOE Joint Genome Institute"/>
            <consortium name="Mycorrhizal Genomics Consortium"/>
            <person name="Kohler A."/>
            <person name="Kuo A."/>
            <person name="Nagy L.G."/>
            <person name="Floudas D."/>
            <person name="Copeland A."/>
            <person name="Barry K.W."/>
            <person name="Cichocki N."/>
            <person name="Veneault-Fourrey C."/>
            <person name="LaButti K."/>
            <person name="Lindquist E.A."/>
            <person name="Lipzen A."/>
            <person name="Lundell T."/>
            <person name="Morin E."/>
            <person name="Murat C."/>
            <person name="Riley R."/>
            <person name="Ohm R."/>
            <person name="Sun H."/>
            <person name="Tunlid A."/>
            <person name="Henrissat B."/>
            <person name="Grigoriev I.V."/>
            <person name="Hibbett D.S."/>
            <person name="Martin F."/>
        </authorList>
    </citation>
    <scope>NUCLEOTIDE SEQUENCE [LARGE SCALE GENOMIC DNA]</scope>
    <source>
        <strain evidence="6">MAFF 305830</strain>
    </source>
</reference>
<sequence length="171" mass="19435">MEFTGSPNASGSSVWGDVMTHLVKANETARLQVYGVSNDPPDIAWKKRSDSIAGELRKAGTDSYGPRPSTNLQARRVKGPTRNDSVGLNDAEVPVVSSGRTVTSTDFGRAIVRLNQILQRNRVRQEWRRDKYFTKPTELRYQLRSRRHRQRFAAAIRRKVQIVQAIQRRGM</sequence>
<feature type="region of interest" description="Disordered" evidence="4">
    <location>
        <begin position="57"/>
        <end position="85"/>
    </location>
</feature>
<evidence type="ECO:0000256" key="4">
    <source>
        <dbReference type="SAM" id="MobiDB-lite"/>
    </source>
</evidence>
<dbReference type="STRING" id="933852.A0A0C3AWR3"/>
<dbReference type="InterPro" id="IPR001911">
    <property type="entry name" value="Ribosomal_bS21"/>
</dbReference>
<gene>
    <name evidence="5" type="ORF">M408DRAFT_233631</name>
</gene>
<evidence type="ECO:0000256" key="3">
    <source>
        <dbReference type="ARBA" id="ARBA00023274"/>
    </source>
</evidence>
<dbReference type="EMBL" id="KN824324">
    <property type="protein sequence ID" value="KIM24429.1"/>
    <property type="molecule type" value="Genomic_DNA"/>
</dbReference>
<proteinExistence type="inferred from homology"/>
<name>A0A0C3AWR3_SERVB</name>
<dbReference type="AlphaFoldDB" id="A0A0C3AWR3"/>
<evidence type="ECO:0000313" key="5">
    <source>
        <dbReference type="EMBL" id="KIM24429.1"/>
    </source>
</evidence>
<dbReference type="OrthoDB" id="2501249at2759"/>